<feature type="domain" description="Transposase IS4-like" evidence="1">
    <location>
        <begin position="180"/>
        <end position="462"/>
    </location>
</feature>
<protein>
    <submittedName>
        <fullName evidence="2">IS1634 family transposase</fullName>
    </submittedName>
</protein>
<evidence type="ECO:0000259" key="1">
    <source>
        <dbReference type="Pfam" id="PF01609"/>
    </source>
</evidence>
<dbReference type="PANTHER" id="PTHR34614">
    <property type="match status" value="1"/>
</dbReference>
<reference evidence="2" key="2">
    <citation type="submission" date="2019-08" db="EMBL/GenBank/DDBJ databases">
        <authorList>
            <person name="Im W.-T."/>
        </authorList>
    </citation>
    <scope>NUCLEOTIDE SEQUENCE</scope>
    <source>
        <strain evidence="2">KHI28</strain>
    </source>
</reference>
<dbReference type="EMBL" id="CP042437">
    <property type="protein sequence ID" value="QEC80251.1"/>
    <property type="molecule type" value="Genomic_DNA"/>
</dbReference>
<dbReference type="RefSeq" id="WP_147058193.1">
    <property type="nucleotide sequence ID" value="NZ_CP042437.1"/>
</dbReference>
<dbReference type="OrthoDB" id="740398at2"/>
<dbReference type="Proteomes" id="UP000321362">
    <property type="component" value="Chromosome"/>
</dbReference>
<dbReference type="GO" id="GO:0006313">
    <property type="term" value="P:DNA transposition"/>
    <property type="evidence" value="ECO:0007669"/>
    <property type="project" value="InterPro"/>
</dbReference>
<dbReference type="InterPro" id="IPR047654">
    <property type="entry name" value="IS1634_transpos"/>
</dbReference>
<gene>
    <name evidence="2" type="ORF">FSB76_24820</name>
    <name evidence="3" type="ORF">FSB76_31430</name>
</gene>
<dbReference type="KEGG" id="mgk:FSB76_31430"/>
<evidence type="ECO:0000313" key="4">
    <source>
        <dbReference type="Proteomes" id="UP000321362"/>
    </source>
</evidence>
<proteinExistence type="predicted"/>
<organism evidence="2 4">
    <name type="scientific">Mucilaginibacter ginsenosidivorax</name>
    <dbReference type="NCBI Taxonomy" id="862126"/>
    <lineage>
        <taxon>Bacteria</taxon>
        <taxon>Pseudomonadati</taxon>
        <taxon>Bacteroidota</taxon>
        <taxon>Sphingobacteriia</taxon>
        <taxon>Sphingobacteriales</taxon>
        <taxon>Sphingobacteriaceae</taxon>
        <taxon>Mucilaginibacter</taxon>
    </lineage>
</organism>
<dbReference type="GO" id="GO:0003677">
    <property type="term" value="F:DNA binding"/>
    <property type="evidence" value="ECO:0007669"/>
    <property type="project" value="InterPro"/>
</dbReference>
<dbReference type="Pfam" id="PF01609">
    <property type="entry name" value="DDE_Tnp_1"/>
    <property type="match status" value="1"/>
</dbReference>
<evidence type="ECO:0000313" key="3">
    <source>
        <dbReference type="EMBL" id="QEC80251.1"/>
    </source>
</evidence>
<sequence length="537" mass="63212">MATLKIDQKDGEKYVRIVESYRDESGVSRMRTLANLGKLDDKKIASLKRLGTKLYQAMGGPPEELTGNGITEQGRYNYGYVLACKHILSWYKLDKLLDRIGKKAKLRFSLVNTILLMLCERLNEPASKRRTFFNQSEYIGLEQVPLHHLYRTLDKLADWKEQIQERIYQTGRDLFNQRLDVVFYDVTTFYFESEQETEGHLRQKGFSKDGKIGNTQVLLGLLIDKDKQPVGYQVYKGDLFEGHTFKEAISSLKKRYQLDQVIVVADRGMLSKENIQELTENQGYQYILGEKLKMLPHAIQKPLLELKNYNKEWIMNEERSLIVKYTAIEYEDRLIIGTWSASRAEKDRKEREERVTKAELMQQNPSLLKKKASHYFLKNDQQEKYLLDQQKIERHQQYDGFLAIATNVRDMDTGIILDHYKHLYQVEHAFRTFKSFLETRPMFHWTDQRIEGHICLCYMAYTFQIFLSNQLKKNNTPLSENEIRRTLDKMQLSLVEQAGQQYYLRSKQTTETAALLKVIAARPLPDMFHNRQIVNYL</sequence>
<dbReference type="InterPro" id="IPR002559">
    <property type="entry name" value="Transposase_11"/>
</dbReference>
<dbReference type="EMBL" id="CP042437">
    <property type="protein sequence ID" value="QEC79013.1"/>
    <property type="molecule type" value="Genomic_DNA"/>
</dbReference>
<dbReference type="GO" id="GO:0004803">
    <property type="term" value="F:transposase activity"/>
    <property type="evidence" value="ECO:0007669"/>
    <property type="project" value="InterPro"/>
</dbReference>
<keyword evidence="4" id="KW-1185">Reference proteome</keyword>
<reference evidence="2 4" key="1">
    <citation type="journal article" date="2013" name="J. Microbiol.">
        <title>Mucilaginibacter ginsenosidivorax sp. nov., with ginsenoside converting activity isolated from sediment.</title>
        <authorList>
            <person name="Kim J.K."/>
            <person name="Choi T.E."/>
            <person name="Liu Q.M."/>
            <person name="Park H.Y."/>
            <person name="Yi T.H."/>
            <person name="Yoon M.H."/>
            <person name="Kim S.C."/>
            <person name="Im W.T."/>
        </authorList>
    </citation>
    <scope>NUCLEOTIDE SEQUENCE [LARGE SCALE GENOMIC DNA]</scope>
    <source>
        <strain evidence="2 4">KHI28</strain>
    </source>
</reference>
<evidence type="ECO:0000313" key="2">
    <source>
        <dbReference type="EMBL" id="QEC79013.1"/>
    </source>
</evidence>
<accession>A0A5B8W5F5</accession>
<name>A0A5B8W5F5_9SPHI</name>
<dbReference type="AlphaFoldDB" id="A0A5B8W5F5"/>
<dbReference type="PANTHER" id="PTHR34614:SF2">
    <property type="entry name" value="TRANSPOSASE IS4-LIKE DOMAIN-CONTAINING PROTEIN"/>
    <property type="match status" value="1"/>
</dbReference>
<dbReference type="InterPro" id="IPR012337">
    <property type="entry name" value="RNaseH-like_sf"/>
</dbReference>
<dbReference type="SUPFAM" id="SSF53098">
    <property type="entry name" value="Ribonuclease H-like"/>
    <property type="match status" value="1"/>
</dbReference>
<dbReference type="KEGG" id="mgk:FSB76_24820"/>
<dbReference type="NCBIfam" id="NF033559">
    <property type="entry name" value="transpos_IS1634"/>
    <property type="match status" value="1"/>
</dbReference>